<dbReference type="AlphaFoldDB" id="A0A369Z482"/>
<comment type="similarity">
    <text evidence="1">Belongs to the phage antitermination Q type 1 family.</text>
</comment>
<dbReference type="GO" id="GO:0060567">
    <property type="term" value="P:negative regulation of termination of DNA-templated transcription"/>
    <property type="evidence" value="ECO:0007669"/>
    <property type="project" value="InterPro"/>
</dbReference>
<keyword evidence="3" id="KW-0238">DNA-binding</keyword>
<dbReference type="EMBL" id="QEPW01000012">
    <property type="protein sequence ID" value="RDE90232.1"/>
    <property type="molecule type" value="Genomic_DNA"/>
</dbReference>
<dbReference type="RefSeq" id="WP_111315703.1">
    <property type="nucleotide sequence ID" value="NZ_QEPW01000012.1"/>
</dbReference>
<dbReference type="Proteomes" id="UP000253910">
    <property type="component" value="Unassembled WGS sequence"/>
</dbReference>
<protein>
    <recommendedName>
        <fullName evidence="7">Antitermination protein</fullName>
    </recommendedName>
</protein>
<accession>A0A369Z482</accession>
<comment type="caution">
    <text evidence="5">The sequence shown here is derived from an EMBL/GenBank/DDBJ whole genome shotgun (WGS) entry which is preliminary data.</text>
</comment>
<reference evidence="5 6" key="1">
    <citation type="submission" date="2018-05" db="EMBL/GenBank/DDBJ databases">
        <title>Draft Genome Sequences for a Diverse set of 7 Haemophilus Species.</title>
        <authorList>
            <person name="Nichols M."/>
            <person name="Topaz N."/>
            <person name="Wang X."/>
            <person name="Wang X."/>
            <person name="Boxrud D."/>
        </authorList>
    </citation>
    <scope>NUCLEOTIDE SEQUENCE [LARGE SCALE GENOMIC DNA]</scope>
    <source>
        <strain evidence="5 6">C2008001710</strain>
    </source>
</reference>
<evidence type="ECO:0000256" key="4">
    <source>
        <dbReference type="ARBA" id="ARBA00023163"/>
    </source>
</evidence>
<dbReference type="GO" id="GO:0003677">
    <property type="term" value="F:DNA binding"/>
    <property type="evidence" value="ECO:0007669"/>
    <property type="project" value="UniProtKB-KW"/>
</dbReference>
<sequence length="124" mass="14427">MLDIDVIVVEFGYWATPRHETEFPRVAAGFAEMKCEARYAHKYRINSISDDLGLRIDGYLGIIRKLTPELYDVFVLTYIKRWEKQEILTYLRISKAEYFNRLKTVKTSLLLMIVSGGSECILVV</sequence>
<keyword evidence="4" id="KW-0804">Transcription</keyword>
<gene>
    <name evidence="5" type="ORF">DPV87_07390</name>
</gene>
<evidence type="ECO:0008006" key="7">
    <source>
        <dbReference type="Google" id="ProtNLM"/>
    </source>
</evidence>
<evidence type="ECO:0000313" key="5">
    <source>
        <dbReference type="EMBL" id="RDE90232.1"/>
    </source>
</evidence>
<dbReference type="InterPro" id="IPR010534">
    <property type="entry name" value="Phage_933W_GpQ"/>
</dbReference>
<dbReference type="Pfam" id="PF06530">
    <property type="entry name" value="Phage_antitermQ"/>
    <property type="match status" value="1"/>
</dbReference>
<organism evidence="5 6">
    <name type="scientific">Haemophilus parainfluenzae</name>
    <dbReference type="NCBI Taxonomy" id="729"/>
    <lineage>
        <taxon>Bacteria</taxon>
        <taxon>Pseudomonadati</taxon>
        <taxon>Pseudomonadota</taxon>
        <taxon>Gammaproteobacteria</taxon>
        <taxon>Pasteurellales</taxon>
        <taxon>Pasteurellaceae</taxon>
        <taxon>Haemophilus</taxon>
    </lineage>
</organism>
<name>A0A369Z482_HAEPA</name>
<proteinExistence type="inferred from homology"/>
<evidence type="ECO:0000256" key="2">
    <source>
        <dbReference type="ARBA" id="ARBA00023015"/>
    </source>
</evidence>
<evidence type="ECO:0000256" key="1">
    <source>
        <dbReference type="ARBA" id="ARBA00010234"/>
    </source>
</evidence>
<evidence type="ECO:0000313" key="6">
    <source>
        <dbReference type="Proteomes" id="UP000253910"/>
    </source>
</evidence>
<evidence type="ECO:0000256" key="3">
    <source>
        <dbReference type="ARBA" id="ARBA00023125"/>
    </source>
</evidence>
<keyword evidence="2" id="KW-0805">Transcription regulation</keyword>